<dbReference type="OrthoDB" id="412402at2759"/>
<evidence type="ECO:0008006" key="4">
    <source>
        <dbReference type="Google" id="ProtNLM"/>
    </source>
</evidence>
<feature type="region of interest" description="Disordered" evidence="1">
    <location>
        <begin position="1"/>
        <end position="55"/>
    </location>
</feature>
<proteinExistence type="predicted"/>
<reference evidence="2 3" key="1">
    <citation type="submission" date="2015-01" db="EMBL/GenBank/DDBJ databases">
        <title>The Genome Sequence of Exophiala spinifera CBS89968.</title>
        <authorList>
            <consortium name="The Broad Institute Genomics Platform"/>
            <person name="Cuomo C."/>
            <person name="de Hoog S."/>
            <person name="Gorbushina A."/>
            <person name="Stielow B."/>
            <person name="Teixiera M."/>
            <person name="Abouelleil A."/>
            <person name="Chapman S.B."/>
            <person name="Priest M."/>
            <person name="Young S.K."/>
            <person name="Wortman J."/>
            <person name="Nusbaum C."/>
            <person name="Birren B."/>
        </authorList>
    </citation>
    <scope>NUCLEOTIDE SEQUENCE [LARGE SCALE GENOMIC DNA]</scope>
    <source>
        <strain evidence="2 3">CBS 89968</strain>
    </source>
</reference>
<name>A0A0D2AXA0_9EURO</name>
<dbReference type="RefSeq" id="XP_016231221.1">
    <property type="nucleotide sequence ID" value="XM_016384619.1"/>
</dbReference>
<protein>
    <recommendedName>
        <fullName evidence="4">Amidoligase enzyme</fullName>
    </recommendedName>
</protein>
<keyword evidence="3" id="KW-1185">Reference proteome</keyword>
<dbReference type="AlphaFoldDB" id="A0A0D2AXA0"/>
<feature type="compositionally biased region" description="Polar residues" evidence="1">
    <location>
        <begin position="23"/>
        <end position="34"/>
    </location>
</feature>
<evidence type="ECO:0000313" key="3">
    <source>
        <dbReference type="Proteomes" id="UP000053328"/>
    </source>
</evidence>
<accession>A0A0D2AXA0</accession>
<organism evidence="2 3">
    <name type="scientific">Exophiala spinifera</name>
    <dbReference type="NCBI Taxonomy" id="91928"/>
    <lineage>
        <taxon>Eukaryota</taxon>
        <taxon>Fungi</taxon>
        <taxon>Dikarya</taxon>
        <taxon>Ascomycota</taxon>
        <taxon>Pezizomycotina</taxon>
        <taxon>Eurotiomycetes</taxon>
        <taxon>Chaetothyriomycetidae</taxon>
        <taxon>Chaetothyriales</taxon>
        <taxon>Herpotrichiellaceae</taxon>
        <taxon>Exophiala</taxon>
    </lineage>
</organism>
<dbReference type="PANTHER" id="PTHR36847:SF1">
    <property type="entry name" value="AMIDOLIGASE ENZYME"/>
    <property type="match status" value="1"/>
</dbReference>
<gene>
    <name evidence="2" type="ORF">PV08_10304</name>
</gene>
<dbReference type="Proteomes" id="UP000053328">
    <property type="component" value="Unassembled WGS sequence"/>
</dbReference>
<dbReference type="PANTHER" id="PTHR36847">
    <property type="entry name" value="AMIDOLIGASE ENZYME"/>
    <property type="match status" value="1"/>
</dbReference>
<sequence length="538" mass="61811">MPGQISHPRRPVPLQIDVRNEHAQPSQRELTGSDQPAFHDQPVRQPPPYGSHLDTPASSIFSPPLYWRYFSPKEPMSLTFGIELEYVFAFDRSPRVGFEWIGVDGITDEELFEEEEEDDLALSYDDESEPATGVNMDVDVHQPVVFSDPHSCARIGQASTTMFVTQSVLEQAGLECTAGERGYESWNIQADGSIDEPKNLSKYLPDRLDSDDECDWVMSGQELVSRVLAAPEDLSLNNFTSSNALQEIACFLKALRGRPRDPFGVFVNESCGFHVHVARESQDMDEMIPLPVLQHLAYLLVQFEELINVLHHESRRCRSDFDSHYVETNLMGIRRSTHWCRRVESTDLSKAQKKIFHKDMTPAGLAKLMDACLRPNMDESGHVVLETRYKFVNFEPLMYEGGAARTIEFRQHIGTLDFDEIAHWIHFILSLVRTAERMATWNDRVGVGSPCSTMSSSSPLLVSFRKRQANKYQLRCAKLQDEFERMYDLLQFDDNVRDYWRRRFVRLNPAEWFRVEVDADGIEHIMDGEDRCPSCNDW</sequence>
<dbReference type="InterPro" id="IPR022025">
    <property type="entry name" value="Amidoligase_2"/>
</dbReference>
<dbReference type="STRING" id="91928.A0A0D2AXA0"/>
<evidence type="ECO:0000256" key="1">
    <source>
        <dbReference type="SAM" id="MobiDB-lite"/>
    </source>
</evidence>
<evidence type="ECO:0000313" key="2">
    <source>
        <dbReference type="EMBL" id="KIW11005.1"/>
    </source>
</evidence>
<dbReference type="HOGENOM" id="CLU_029544_0_0_1"/>
<dbReference type="VEuPathDB" id="FungiDB:PV08_10304"/>
<dbReference type="Pfam" id="PF12224">
    <property type="entry name" value="Amidoligase_2"/>
    <property type="match status" value="1"/>
</dbReference>
<dbReference type="GeneID" id="27337387"/>
<dbReference type="EMBL" id="KN847499">
    <property type="protein sequence ID" value="KIW11005.1"/>
    <property type="molecule type" value="Genomic_DNA"/>
</dbReference>